<gene>
    <name evidence="1" type="ORF">HNQ92_005604</name>
</gene>
<sequence length="69" mass="7883">MNTLKYPLSNAQMELLKLFGTDLSDGELRELKLVLSRFYAEKAMKAADAIWENRGMSDDDMDQLLNEPS</sequence>
<organism evidence="1 2">
    <name type="scientific">Rhabdobacter roseus</name>
    <dbReference type="NCBI Taxonomy" id="1655419"/>
    <lineage>
        <taxon>Bacteria</taxon>
        <taxon>Pseudomonadati</taxon>
        <taxon>Bacteroidota</taxon>
        <taxon>Cytophagia</taxon>
        <taxon>Cytophagales</taxon>
        <taxon>Cytophagaceae</taxon>
        <taxon>Rhabdobacter</taxon>
    </lineage>
</organism>
<proteinExistence type="predicted"/>
<dbReference type="EMBL" id="JACHGF010000018">
    <property type="protein sequence ID" value="MBB5287441.1"/>
    <property type="molecule type" value="Genomic_DNA"/>
</dbReference>
<comment type="caution">
    <text evidence="1">The sequence shown here is derived from an EMBL/GenBank/DDBJ whole genome shotgun (WGS) entry which is preliminary data.</text>
</comment>
<reference evidence="1 2" key="1">
    <citation type="submission" date="2020-08" db="EMBL/GenBank/DDBJ databases">
        <title>Genomic Encyclopedia of Type Strains, Phase IV (KMG-IV): sequencing the most valuable type-strain genomes for metagenomic binning, comparative biology and taxonomic classification.</title>
        <authorList>
            <person name="Goeker M."/>
        </authorList>
    </citation>
    <scope>NUCLEOTIDE SEQUENCE [LARGE SCALE GENOMIC DNA]</scope>
    <source>
        <strain evidence="1 2">DSM 105074</strain>
    </source>
</reference>
<accession>A0A840TU14</accession>
<dbReference type="Proteomes" id="UP000557307">
    <property type="component" value="Unassembled WGS sequence"/>
</dbReference>
<evidence type="ECO:0000313" key="1">
    <source>
        <dbReference type="EMBL" id="MBB5287441.1"/>
    </source>
</evidence>
<keyword evidence="2" id="KW-1185">Reference proteome</keyword>
<dbReference type="AlphaFoldDB" id="A0A840TU14"/>
<protein>
    <submittedName>
        <fullName evidence="1">Uncharacterized protein</fullName>
    </submittedName>
</protein>
<evidence type="ECO:0000313" key="2">
    <source>
        <dbReference type="Proteomes" id="UP000557307"/>
    </source>
</evidence>
<dbReference type="RefSeq" id="WP_184179608.1">
    <property type="nucleotide sequence ID" value="NZ_JACHGF010000018.1"/>
</dbReference>
<name>A0A840TU14_9BACT</name>